<organism evidence="5 6">
    <name type="scientific">Govanella unica</name>
    <dbReference type="NCBI Taxonomy" id="2975056"/>
    <lineage>
        <taxon>Bacteria</taxon>
        <taxon>Pseudomonadati</taxon>
        <taxon>Pseudomonadota</taxon>
        <taxon>Alphaproteobacteria</taxon>
        <taxon>Emcibacterales</taxon>
        <taxon>Govanellaceae</taxon>
        <taxon>Govanella</taxon>
    </lineage>
</organism>
<comment type="cofactor">
    <cofactor evidence="1">
        <name>pyridoxal 5'-phosphate</name>
        <dbReference type="ChEBI" id="CHEBI:597326"/>
    </cofactor>
</comment>
<dbReference type="InterPro" id="IPR005814">
    <property type="entry name" value="Aminotrans_3"/>
</dbReference>
<dbReference type="InterPro" id="IPR015424">
    <property type="entry name" value="PyrdxlP-dep_Trfase"/>
</dbReference>
<comment type="similarity">
    <text evidence="2 4">Belongs to the class-III pyridoxal-phosphate-dependent aminotransferase family.</text>
</comment>
<keyword evidence="3 4" id="KW-0663">Pyridoxal phosphate</keyword>
<dbReference type="Gene3D" id="3.40.640.10">
    <property type="entry name" value="Type I PLP-dependent aspartate aminotransferase-like (Major domain)"/>
    <property type="match status" value="1"/>
</dbReference>
<evidence type="ECO:0000256" key="2">
    <source>
        <dbReference type="ARBA" id="ARBA00008954"/>
    </source>
</evidence>
<evidence type="ECO:0000313" key="5">
    <source>
        <dbReference type="EMBL" id="MDA5192932.1"/>
    </source>
</evidence>
<evidence type="ECO:0000313" key="6">
    <source>
        <dbReference type="Proteomes" id="UP001141619"/>
    </source>
</evidence>
<dbReference type="CDD" id="cd00610">
    <property type="entry name" value="OAT_like"/>
    <property type="match status" value="1"/>
</dbReference>
<gene>
    <name evidence="5" type="ORF">NYP16_03025</name>
</gene>
<name>A0A9X3Z6C5_9PROT</name>
<dbReference type="PROSITE" id="PS00600">
    <property type="entry name" value="AA_TRANSFER_CLASS_3"/>
    <property type="match status" value="1"/>
</dbReference>
<dbReference type="GO" id="GO:0030170">
    <property type="term" value="F:pyridoxal phosphate binding"/>
    <property type="evidence" value="ECO:0007669"/>
    <property type="project" value="InterPro"/>
</dbReference>
<evidence type="ECO:0000256" key="4">
    <source>
        <dbReference type="RuleBase" id="RU003560"/>
    </source>
</evidence>
<dbReference type="AlphaFoldDB" id="A0A9X3Z6C5"/>
<dbReference type="EMBL" id="JANWOI010000001">
    <property type="protein sequence ID" value="MDA5192932.1"/>
    <property type="molecule type" value="Genomic_DNA"/>
</dbReference>
<accession>A0A9X3Z6C5</accession>
<proteinExistence type="inferred from homology"/>
<keyword evidence="5" id="KW-0808">Transferase</keyword>
<keyword evidence="6" id="KW-1185">Reference proteome</keyword>
<sequence>MSSDSTLLERRFRVMGRNAPLFYDRPVHLVRGKGVWVEDADGRTYLDVYNNVPNVGHCHPHVVEAIARQAATLNLHTRYLHETVVRYAERLTATFDGSLNAATFTCSGTESNELALRMARYRTGGKGIIVSDFSYHGNSETLASVTTCFPVPEPFPAFARKVAIPDPFRDRQGRSDEELGDYFAAKVREAVRSLQADGIPIAALLIDPLFANEGLPELVPNYVAKAVGIVREAGGLFICDEVQAGFGRTGDAMWGHQLANVVPDIVSLGKPMGNGHPIGGVIAASDLIDSFGLAATYFNTFGGNPVSAAAATAVLDVIEQESLLENGRRVGAYVRAGLERLMAQHAIIGNVRGHGLFFGLELVEDDAARTPATAKTKRLVNMMRDRGILLSKIGRYDNILKMRPPMVFTEENADLLLSALDDALNAL</sequence>
<dbReference type="PANTHER" id="PTHR45688">
    <property type="match status" value="1"/>
</dbReference>
<protein>
    <submittedName>
        <fullName evidence="5">Aspartate aminotransferase family protein</fullName>
    </submittedName>
</protein>
<reference evidence="5" key="2">
    <citation type="journal article" date="2023" name="Syst. Appl. Microbiol.">
        <title>Govania unica gen. nov., sp. nov., a rare biosphere bacterium that represents a novel family in the class Alphaproteobacteria.</title>
        <authorList>
            <person name="Vandamme P."/>
            <person name="Peeters C."/>
            <person name="Hettiarachchi A."/>
            <person name="Cnockaert M."/>
            <person name="Carlier A."/>
        </authorList>
    </citation>
    <scope>NUCLEOTIDE SEQUENCE</scope>
    <source>
        <strain evidence="5">LMG 31809</strain>
    </source>
</reference>
<dbReference type="SUPFAM" id="SSF53383">
    <property type="entry name" value="PLP-dependent transferases"/>
    <property type="match status" value="1"/>
</dbReference>
<reference evidence="5" key="1">
    <citation type="submission" date="2022-08" db="EMBL/GenBank/DDBJ databases">
        <authorList>
            <person name="Vandamme P."/>
            <person name="Hettiarachchi A."/>
            <person name="Peeters C."/>
            <person name="Cnockaert M."/>
            <person name="Carlier A."/>
        </authorList>
    </citation>
    <scope>NUCLEOTIDE SEQUENCE</scope>
    <source>
        <strain evidence="5">LMG 31809</strain>
    </source>
</reference>
<dbReference type="GO" id="GO:0008483">
    <property type="term" value="F:transaminase activity"/>
    <property type="evidence" value="ECO:0007669"/>
    <property type="project" value="UniProtKB-KW"/>
</dbReference>
<dbReference type="InterPro" id="IPR049704">
    <property type="entry name" value="Aminotrans_3_PPA_site"/>
</dbReference>
<dbReference type="Pfam" id="PF00202">
    <property type="entry name" value="Aminotran_3"/>
    <property type="match status" value="1"/>
</dbReference>
<comment type="caution">
    <text evidence="5">The sequence shown here is derived from an EMBL/GenBank/DDBJ whole genome shotgun (WGS) entry which is preliminary data.</text>
</comment>
<dbReference type="PIRSF" id="PIRSF000521">
    <property type="entry name" value="Transaminase_4ab_Lys_Orn"/>
    <property type="match status" value="1"/>
</dbReference>
<dbReference type="InterPro" id="IPR015421">
    <property type="entry name" value="PyrdxlP-dep_Trfase_major"/>
</dbReference>
<keyword evidence="5" id="KW-0032">Aminotransferase</keyword>
<dbReference type="RefSeq" id="WP_274942633.1">
    <property type="nucleotide sequence ID" value="NZ_JANWOI010000001.1"/>
</dbReference>
<dbReference type="PANTHER" id="PTHR45688:SF13">
    <property type="entry name" value="ALANINE--GLYOXYLATE AMINOTRANSFERASE 2-LIKE"/>
    <property type="match status" value="1"/>
</dbReference>
<evidence type="ECO:0000256" key="3">
    <source>
        <dbReference type="ARBA" id="ARBA00022898"/>
    </source>
</evidence>
<dbReference type="Proteomes" id="UP001141619">
    <property type="component" value="Unassembled WGS sequence"/>
</dbReference>
<dbReference type="Gene3D" id="3.90.1150.10">
    <property type="entry name" value="Aspartate Aminotransferase, domain 1"/>
    <property type="match status" value="1"/>
</dbReference>
<evidence type="ECO:0000256" key="1">
    <source>
        <dbReference type="ARBA" id="ARBA00001933"/>
    </source>
</evidence>
<dbReference type="InterPro" id="IPR015422">
    <property type="entry name" value="PyrdxlP-dep_Trfase_small"/>
</dbReference>